<dbReference type="EMBL" id="QOIP01000007">
    <property type="protein sequence ID" value="RLU20604.1"/>
    <property type="molecule type" value="Genomic_DNA"/>
</dbReference>
<feature type="transmembrane region" description="Helical" evidence="10">
    <location>
        <begin position="130"/>
        <end position="159"/>
    </location>
</feature>
<keyword evidence="8 10" id="KW-0675">Receptor</keyword>
<comment type="caution">
    <text evidence="10">Lacks conserved residue(s) required for the propagation of feature annotation.</text>
</comment>
<evidence type="ECO:0000256" key="2">
    <source>
        <dbReference type="ARBA" id="ARBA00022475"/>
    </source>
</evidence>
<keyword evidence="7 10" id="KW-0472">Membrane</keyword>
<sequence>MDISTHSGYADYEWAIGLNQACLKPFGIWPENDQRKFILNVRVIIAAAILFSSLIPCLHSAIRVENDIILIIDNLQYSLSIMIGMLKLFTMYWKKKDLILILRMIKEDWLQPKTTKQRHIMVKHARSARFIMIFGYLTIISSFILLVFLPCFGVSIRYLKNMTNSARLMPMQSYYLYDSDQSPLYEISFVLQAACVVSTAALFSGIDNFWGLTVSHICGQLENLQTRITSLDMFKDFDSTLSYSVIDHIRLIRFIHTLDNAFNSMLLAVLIYFSTLFAFYGFLFSIILTRNHNMSIMRILFFTTAFLNIFVHMCLYCTIGEMLGIQSDKIYGATYMNNWYTLEPKKARTLMIIMMQANKRLHLTAGKFFPMTISMLCNVLKTSTGYISVLLTKSATK</sequence>
<dbReference type="PANTHER" id="PTHR21137">
    <property type="entry name" value="ODORANT RECEPTOR"/>
    <property type="match status" value="1"/>
</dbReference>
<organism evidence="11 12">
    <name type="scientific">Ooceraea biroi</name>
    <name type="common">Clonal raider ant</name>
    <name type="synonym">Cerapachys biroi</name>
    <dbReference type="NCBI Taxonomy" id="2015173"/>
    <lineage>
        <taxon>Eukaryota</taxon>
        <taxon>Metazoa</taxon>
        <taxon>Ecdysozoa</taxon>
        <taxon>Arthropoda</taxon>
        <taxon>Hexapoda</taxon>
        <taxon>Insecta</taxon>
        <taxon>Pterygota</taxon>
        <taxon>Neoptera</taxon>
        <taxon>Endopterygota</taxon>
        <taxon>Hymenoptera</taxon>
        <taxon>Apocrita</taxon>
        <taxon>Aculeata</taxon>
        <taxon>Formicoidea</taxon>
        <taxon>Formicidae</taxon>
        <taxon>Dorylinae</taxon>
        <taxon>Ooceraea</taxon>
    </lineage>
</organism>
<keyword evidence="6 10" id="KW-1133">Transmembrane helix</keyword>
<dbReference type="InterPro" id="IPR004117">
    <property type="entry name" value="7tm6_olfct_rcpt"/>
</dbReference>
<reference evidence="11 12" key="1">
    <citation type="journal article" date="2018" name="Genome Res.">
        <title>The genomic architecture and molecular evolution of ant odorant receptors.</title>
        <authorList>
            <person name="McKenzie S.K."/>
            <person name="Kronauer D.J.C."/>
        </authorList>
    </citation>
    <scope>NUCLEOTIDE SEQUENCE [LARGE SCALE GENOMIC DNA]</scope>
    <source>
        <strain evidence="11">Clonal line C1</strain>
    </source>
</reference>
<evidence type="ECO:0000313" key="11">
    <source>
        <dbReference type="EMBL" id="RLU20604.1"/>
    </source>
</evidence>
<gene>
    <name evidence="11" type="ORF">DMN91_007217</name>
</gene>
<dbReference type="GO" id="GO:0005886">
    <property type="term" value="C:plasma membrane"/>
    <property type="evidence" value="ECO:0007669"/>
    <property type="project" value="UniProtKB-SubCell"/>
</dbReference>
<keyword evidence="2" id="KW-1003">Cell membrane</keyword>
<dbReference type="AlphaFoldDB" id="A0A3L8DJJ3"/>
<feature type="transmembrane region" description="Helical" evidence="10">
    <location>
        <begin position="74"/>
        <end position="93"/>
    </location>
</feature>
<evidence type="ECO:0000256" key="1">
    <source>
        <dbReference type="ARBA" id="ARBA00004651"/>
    </source>
</evidence>
<feature type="transmembrane region" description="Helical" evidence="10">
    <location>
        <begin position="184"/>
        <end position="203"/>
    </location>
</feature>
<comment type="caution">
    <text evidence="11">The sequence shown here is derived from an EMBL/GenBank/DDBJ whole genome shotgun (WGS) entry which is preliminary data.</text>
</comment>
<dbReference type="GO" id="GO:0007165">
    <property type="term" value="P:signal transduction"/>
    <property type="evidence" value="ECO:0007669"/>
    <property type="project" value="UniProtKB-KW"/>
</dbReference>
<evidence type="ECO:0000256" key="6">
    <source>
        <dbReference type="ARBA" id="ARBA00022989"/>
    </source>
</evidence>
<evidence type="ECO:0000256" key="8">
    <source>
        <dbReference type="ARBA" id="ARBA00023170"/>
    </source>
</evidence>
<comment type="similarity">
    <text evidence="10">Belongs to the insect chemoreceptor superfamily. Heteromeric odorant receptor channel (TC 1.A.69) family.</text>
</comment>
<keyword evidence="5 10" id="KW-0552">Olfaction</keyword>
<evidence type="ECO:0000256" key="4">
    <source>
        <dbReference type="ARBA" id="ARBA00022692"/>
    </source>
</evidence>
<feature type="transmembrane region" description="Helical" evidence="10">
    <location>
        <begin position="299"/>
        <end position="319"/>
    </location>
</feature>
<keyword evidence="3 10" id="KW-0716">Sensory transduction</keyword>
<dbReference type="Proteomes" id="UP000279307">
    <property type="component" value="Chromosome 7"/>
</dbReference>
<feature type="transmembrane region" description="Helical" evidence="10">
    <location>
        <begin position="265"/>
        <end position="287"/>
    </location>
</feature>
<keyword evidence="9 10" id="KW-0807">Transducer</keyword>
<proteinExistence type="inferred from homology"/>
<dbReference type="PANTHER" id="PTHR21137:SF35">
    <property type="entry name" value="ODORANT RECEPTOR 19A-RELATED"/>
    <property type="match status" value="1"/>
</dbReference>
<evidence type="ECO:0000256" key="10">
    <source>
        <dbReference type="RuleBase" id="RU351113"/>
    </source>
</evidence>
<keyword evidence="4 10" id="KW-0812">Transmembrane</keyword>
<evidence type="ECO:0000256" key="7">
    <source>
        <dbReference type="ARBA" id="ARBA00023136"/>
    </source>
</evidence>
<evidence type="ECO:0000256" key="3">
    <source>
        <dbReference type="ARBA" id="ARBA00022606"/>
    </source>
</evidence>
<accession>A0A3L8DJJ3</accession>
<comment type="subcellular location">
    <subcellularLocation>
        <location evidence="1 10">Cell membrane</location>
        <topology evidence="1 10">Multi-pass membrane protein</topology>
    </subcellularLocation>
</comment>
<evidence type="ECO:0000256" key="5">
    <source>
        <dbReference type="ARBA" id="ARBA00022725"/>
    </source>
</evidence>
<evidence type="ECO:0000256" key="9">
    <source>
        <dbReference type="ARBA" id="ARBA00023224"/>
    </source>
</evidence>
<evidence type="ECO:0000313" key="12">
    <source>
        <dbReference type="Proteomes" id="UP000279307"/>
    </source>
</evidence>
<feature type="transmembrane region" description="Helical" evidence="10">
    <location>
        <begin position="43"/>
        <end position="62"/>
    </location>
</feature>
<dbReference type="GO" id="GO:0005549">
    <property type="term" value="F:odorant binding"/>
    <property type="evidence" value="ECO:0007669"/>
    <property type="project" value="InterPro"/>
</dbReference>
<dbReference type="OrthoDB" id="7634903at2759"/>
<dbReference type="Pfam" id="PF02949">
    <property type="entry name" value="7tm_6"/>
    <property type="match status" value="1"/>
</dbReference>
<name>A0A3L8DJJ3_OOCBI</name>
<dbReference type="GO" id="GO:0004984">
    <property type="term" value="F:olfactory receptor activity"/>
    <property type="evidence" value="ECO:0007669"/>
    <property type="project" value="InterPro"/>
</dbReference>
<protein>
    <recommendedName>
        <fullName evidence="10">Odorant receptor</fullName>
    </recommendedName>
</protein>